<comment type="similarity">
    <text evidence="1 3">Belongs to the short-chain dehydrogenases/reductases (SDR) family.</text>
</comment>
<protein>
    <submittedName>
        <fullName evidence="5">SDR family oxidoreductase</fullName>
    </submittedName>
</protein>
<evidence type="ECO:0000313" key="6">
    <source>
        <dbReference type="Proteomes" id="UP000662986"/>
    </source>
</evidence>
<dbReference type="PANTHER" id="PTHR43669:SF3">
    <property type="entry name" value="ALCOHOL DEHYDROGENASE, PUTATIVE (AFU_ORTHOLOGUE AFUA_3G03445)-RELATED"/>
    <property type="match status" value="1"/>
</dbReference>
<dbReference type="SUPFAM" id="SSF51735">
    <property type="entry name" value="NAD(P)-binding Rossmann-fold domains"/>
    <property type="match status" value="1"/>
</dbReference>
<name>A0A974W3X5_9NOCA</name>
<dbReference type="InterPro" id="IPR036291">
    <property type="entry name" value="NAD(P)-bd_dom_sf"/>
</dbReference>
<organism evidence="5 6">
    <name type="scientific">Rhodococcus pseudokoreensis</name>
    <dbReference type="NCBI Taxonomy" id="2811421"/>
    <lineage>
        <taxon>Bacteria</taxon>
        <taxon>Bacillati</taxon>
        <taxon>Actinomycetota</taxon>
        <taxon>Actinomycetes</taxon>
        <taxon>Mycobacteriales</taxon>
        <taxon>Nocardiaceae</taxon>
        <taxon>Rhodococcus</taxon>
    </lineage>
</organism>
<dbReference type="InterPro" id="IPR057326">
    <property type="entry name" value="KR_dom"/>
</dbReference>
<sequence>MTFDGKIALIVGGSSGIGAATARQLAAAGATIVVAAPLPASEMQDLIEKIEKGGGRAEAITCDITDRASVASLFDGIIAQYGRLDVVVNSAGTYAPTPVFAPDAAVIDRLVAVNLVGAFTVSFAAAAAMRPTGGVLVNVTSTQAVLAEPDSPVYAATKAGLAHFTASLAPELRRSGIRVVAFAPGATRTPMTAALAFPENAETAAALAHLEETSSGPYGDFFLDAEDMARVIVFLSSDDARAIHATSVVADQGHTSALFGR</sequence>
<keyword evidence="6" id="KW-1185">Reference proteome</keyword>
<dbReference type="InterPro" id="IPR002347">
    <property type="entry name" value="SDR_fam"/>
</dbReference>
<dbReference type="PRINTS" id="PR00080">
    <property type="entry name" value="SDRFAMILY"/>
</dbReference>
<evidence type="ECO:0000313" key="5">
    <source>
        <dbReference type="EMBL" id="QSE90803.1"/>
    </source>
</evidence>
<dbReference type="RefSeq" id="WP_206007225.1">
    <property type="nucleotide sequence ID" value="NZ_CP070619.1"/>
</dbReference>
<evidence type="ECO:0000256" key="1">
    <source>
        <dbReference type="ARBA" id="ARBA00006484"/>
    </source>
</evidence>
<evidence type="ECO:0000256" key="3">
    <source>
        <dbReference type="RuleBase" id="RU000363"/>
    </source>
</evidence>
<gene>
    <name evidence="5" type="ORF">JWS13_20310</name>
</gene>
<accession>A0A974W3X5</accession>
<keyword evidence="2" id="KW-0560">Oxidoreductase</keyword>
<reference evidence="5 6" key="2">
    <citation type="journal article" date="2022" name="Arch. Microbiol.">
        <title>Rhodococcus pseudokoreensis sp. nov. isolated from the rhizosphere of young M26 apple rootstocks.</title>
        <authorList>
            <person name="Kampfer P."/>
            <person name="Glaeser S.P."/>
            <person name="Blom J."/>
            <person name="Wolf J."/>
            <person name="Benning S."/>
            <person name="Schloter M."/>
            <person name="Neumann-Schaal M."/>
        </authorList>
    </citation>
    <scope>NUCLEOTIDE SEQUENCE [LARGE SCALE GENOMIC DNA]</scope>
    <source>
        <strain evidence="5 6">R79</strain>
    </source>
</reference>
<dbReference type="CDD" id="cd05233">
    <property type="entry name" value="SDR_c"/>
    <property type="match status" value="1"/>
</dbReference>
<proteinExistence type="inferred from homology"/>
<dbReference type="Gene3D" id="3.40.50.720">
    <property type="entry name" value="NAD(P)-binding Rossmann-like Domain"/>
    <property type="match status" value="1"/>
</dbReference>
<dbReference type="PRINTS" id="PR00081">
    <property type="entry name" value="GDHRDH"/>
</dbReference>
<feature type="domain" description="Ketoreductase" evidence="4">
    <location>
        <begin position="6"/>
        <end position="187"/>
    </location>
</feature>
<dbReference type="PANTHER" id="PTHR43669">
    <property type="entry name" value="5-KETO-D-GLUCONATE 5-REDUCTASE"/>
    <property type="match status" value="1"/>
</dbReference>
<evidence type="ECO:0000259" key="4">
    <source>
        <dbReference type="SMART" id="SM00822"/>
    </source>
</evidence>
<reference evidence="5 6" key="1">
    <citation type="journal article" date="2021" name="Microbiol. Resour. Announc.">
        <title>Complete Genome Sequences of Two Rhodococcus sp. Strains with Large and Linear Chromosomes, Isolated from Apple Rhizosphere.</title>
        <authorList>
            <person name="Benning S."/>
            <person name="Brugnone N."/>
            <person name="Siani R."/>
            <person name="Kublik S."/>
            <person name="Schloter M."/>
            <person name="Rad V."/>
        </authorList>
    </citation>
    <scope>NUCLEOTIDE SEQUENCE [LARGE SCALE GENOMIC DNA]</scope>
    <source>
        <strain evidence="5 6">R79</strain>
    </source>
</reference>
<dbReference type="PROSITE" id="PS00061">
    <property type="entry name" value="ADH_SHORT"/>
    <property type="match status" value="1"/>
</dbReference>
<evidence type="ECO:0000256" key="2">
    <source>
        <dbReference type="ARBA" id="ARBA00023002"/>
    </source>
</evidence>
<dbReference type="Proteomes" id="UP000662986">
    <property type="component" value="Chromosome"/>
</dbReference>
<dbReference type="SMART" id="SM00822">
    <property type="entry name" value="PKS_KR"/>
    <property type="match status" value="1"/>
</dbReference>
<dbReference type="Pfam" id="PF00106">
    <property type="entry name" value="adh_short"/>
    <property type="match status" value="1"/>
</dbReference>
<dbReference type="EMBL" id="CP070619">
    <property type="protein sequence ID" value="QSE90803.1"/>
    <property type="molecule type" value="Genomic_DNA"/>
</dbReference>
<dbReference type="InterPro" id="IPR020904">
    <property type="entry name" value="Sc_DH/Rdtase_CS"/>
</dbReference>